<protein>
    <submittedName>
        <fullName evidence="1">Uncharacterized protein</fullName>
    </submittedName>
</protein>
<organism evidence="1 2">
    <name type="scientific">Corynebacterium flavescens</name>
    <dbReference type="NCBI Taxonomy" id="28028"/>
    <lineage>
        <taxon>Bacteria</taxon>
        <taxon>Bacillati</taxon>
        <taxon>Actinomycetota</taxon>
        <taxon>Actinomycetes</taxon>
        <taxon>Mycobacteriales</taxon>
        <taxon>Corynebacteriaceae</taxon>
        <taxon>Corynebacterium</taxon>
    </lineage>
</organism>
<evidence type="ECO:0000313" key="2">
    <source>
        <dbReference type="Proteomes" id="UP000315353"/>
    </source>
</evidence>
<dbReference type="EMBL" id="BJNB01000001">
    <property type="protein sequence ID" value="GEB96513.1"/>
    <property type="molecule type" value="Genomic_DNA"/>
</dbReference>
<sequence>MDAMWHHSLSPQCLNKSPVAVVVIVLTASFKDEAGKLWYLGDSMGEQRSHAVTARIFECLLR</sequence>
<comment type="caution">
    <text evidence="1">The sequence shown here is derived from an EMBL/GenBank/DDBJ whole genome shotgun (WGS) entry which is preliminary data.</text>
</comment>
<proteinExistence type="predicted"/>
<evidence type="ECO:0000313" key="1">
    <source>
        <dbReference type="EMBL" id="GEB96513.1"/>
    </source>
</evidence>
<dbReference type="Proteomes" id="UP000315353">
    <property type="component" value="Unassembled WGS sequence"/>
</dbReference>
<gene>
    <name evidence="1" type="ORF">CFL01nite_00080</name>
</gene>
<reference evidence="1 2" key="1">
    <citation type="submission" date="2019-06" db="EMBL/GenBank/DDBJ databases">
        <title>Whole genome shotgun sequence of Corynebacterium flavescens NBRC 14136.</title>
        <authorList>
            <person name="Hosoyama A."/>
            <person name="Uohara A."/>
            <person name="Ohji S."/>
            <person name="Ichikawa N."/>
        </authorList>
    </citation>
    <scope>NUCLEOTIDE SEQUENCE [LARGE SCALE GENOMIC DNA]</scope>
    <source>
        <strain evidence="1 2">NBRC 14136</strain>
    </source>
</reference>
<name>A0AB73B471_CORFL</name>
<accession>A0AB73B471</accession>
<dbReference type="AlphaFoldDB" id="A0AB73B471"/>